<sequence length="504" mass="56147">MHLQRGTSRVRARVTDRFDAWALRDHCRDRVLAAIAEAGIRGLEMPAVGAEPHRIVVSSADVGAVDAALRHLPPADDVHAIDLGRWLGRIRPVATMPELRPGSVVRLYLPQVSLTGRPLPTEVLGVDLEVWTELDAPSPSPDGGEHAFGTLRSPRANQRARFLPPGGLQAPPAAVRAVPLEQVNFPVDAVYTWVDSSDPAWQAEFARADSHGADDVQATSRSPSRFASRDELRYSLRSLVAYASWIRRIHIVTNGQVPPWLDTTDPRIHVVSHVEIFPDPADLPTFNSHAIEACLHRIPGLSDHYLYFNDDVFLARPLRPEHFFSASGLIRYFPSLIPIDDSDTSDADLPVVSAFKNGRAVIERRFARRPLTRPRHTPHPQHRQVIEEIETAEPALLARTRRSRFRSVEDISLAAQLQSYWAAATGRAVAMDVAYEFLDIWGPDVDARIDRLLTRDDVDFYCLNETNSDPDQASIADDRVNRVLTTLLPFVSPFEKDGHGATSR</sequence>
<evidence type="ECO:0000256" key="3">
    <source>
        <dbReference type="ARBA" id="ARBA00023169"/>
    </source>
</evidence>
<evidence type="ECO:0000259" key="5">
    <source>
        <dbReference type="Pfam" id="PF17101"/>
    </source>
</evidence>
<evidence type="ECO:0000256" key="1">
    <source>
        <dbReference type="ARBA" id="ARBA00007583"/>
    </source>
</evidence>
<feature type="domain" description="Stealth protein CR2 conserved region 2" evidence="4">
    <location>
        <begin position="225"/>
        <end position="329"/>
    </location>
</feature>
<protein>
    <recommendedName>
        <fullName evidence="9">Sugar phosphotransferase</fullName>
    </recommendedName>
</protein>
<evidence type="ECO:0000259" key="6">
    <source>
        <dbReference type="Pfam" id="PF17102"/>
    </source>
</evidence>
<evidence type="ECO:0000313" key="7">
    <source>
        <dbReference type="EMBL" id="NYF97988.1"/>
    </source>
</evidence>
<dbReference type="GO" id="GO:0000271">
    <property type="term" value="P:polysaccharide biosynthetic process"/>
    <property type="evidence" value="ECO:0007669"/>
    <property type="project" value="UniProtKB-KW"/>
</dbReference>
<dbReference type="InterPro" id="IPR031357">
    <property type="entry name" value="Stealth_CR3"/>
</dbReference>
<feature type="domain" description="Stealth protein CR1 conserved region 1" evidence="5">
    <location>
        <begin position="185"/>
        <end position="208"/>
    </location>
</feature>
<dbReference type="InterPro" id="IPR021520">
    <property type="entry name" value="Stealth_CR2"/>
</dbReference>
<keyword evidence="8" id="KW-1185">Reference proteome</keyword>
<keyword evidence="3" id="KW-0270">Exopolysaccharide synthesis</keyword>
<dbReference type="Pfam" id="PF17102">
    <property type="entry name" value="Stealth_CR3"/>
    <property type="match status" value="1"/>
</dbReference>
<dbReference type="Proteomes" id="UP000554054">
    <property type="component" value="Unassembled WGS sequence"/>
</dbReference>
<dbReference type="Pfam" id="PF11380">
    <property type="entry name" value="Stealth_CR2"/>
    <property type="match status" value="1"/>
</dbReference>
<dbReference type="PANTHER" id="PTHR24045">
    <property type="match status" value="1"/>
</dbReference>
<comment type="caution">
    <text evidence="7">The sequence shown here is derived from an EMBL/GenBank/DDBJ whole genome shotgun (WGS) entry which is preliminary data.</text>
</comment>
<accession>A0A852VQE4</accession>
<evidence type="ECO:0000259" key="4">
    <source>
        <dbReference type="Pfam" id="PF11380"/>
    </source>
</evidence>
<comment type="similarity">
    <text evidence="1">Belongs to the stealth family.</text>
</comment>
<reference evidence="7 8" key="1">
    <citation type="submission" date="2020-07" db="EMBL/GenBank/DDBJ databases">
        <title>Sequencing the genomes of 1000 actinobacteria strains.</title>
        <authorList>
            <person name="Klenk H.-P."/>
        </authorList>
    </citation>
    <scope>NUCLEOTIDE SEQUENCE [LARGE SCALE GENOMIC DNA]</scope>
    <source>
        <strain evidence="7 8">DSM 26154</strain>
    </source>
</reference>
<dbReference type="InterPro" id="IPR031358">
    <property type="entry name" value="Stealth_CR1"/>
</dbReference>
<dbReference type="InterPro" id="IPR047141">
    <property type="entry name" value="Stealth"/>
</dbReference>
<dbReference type="EMBL" id="JACCAE010000001">
    <property type="protein sequence ID" value="NYF97988.1"/>
    <property type="molecule type" value="Genomic_DNA"/>
</dbReference>
<dbReference type="GO" id="GO:0016772">
    <property type="term" value="F:transferase activity, transferring phosphorus-containing groups"/>
    <property type="evidence" value="ECO:0007669"/>
    <property type="project" value="InterPro"/>
</dbReference>
<dbReference type="Pfam" id="PF17101">
    <property type="entry name" value="Stealth_CR1"/>
    <property type="match status" value="1"/>
</dbReference>
<dbReference type="AlphaFoldDB" id="A0A852VQE4"/>
<dbReference type="PANTHER" id="PTHR24045:SF0">
    <property type="entry name" value="N-ACETYLGLUCOSAMINE-1-PHOSPHOTRANSFERASE SUBUNITS ALPHA_BETA"/>
    <property type="match status" value="1"/>
</dbReference>
<proteinExistence type="inferred from homology"/>
<name>A0A852VQE4_9MICO</name>
<evidence type="ECO:0008006" key="9">
    <source>
        <dbReference type="Google" id="ProtNLM"/>
    </source>
</evidence>
<gene>
    <name evidence="7" type="ORF">BJY20_001380</name>
</gene>
<evidence type="ECO:0000256" key="2">
    <source>
        <dbReference type="ARBA" id="ARBA00022679"/>
    </source>
</evidence>
<feature type="domain" description="Stealth protein CR3 conserved region 3" evidence="6">
    <location>
        <begin position="376"/>
        <end position="422"/>
    </location>
</feature>
<organism evidence="7 8">
    <name type="scientific">Janibacter cremeus</name>
    <dbReference type="NCBI Taxonomy" id="1285192"/>
    <lineage>
        <taxon>Bacteria</taxon>
        <taxon>Bacillati</taxon>
        <taxon>Actinomycetota</taxon>
        <taxon>Actinomycetes</taxon>
        <taxon>Micrococcales</taxon>
        <taxon>Intrasporangiaceae</taxon>
        <taxon>Janibacter</taxon>
    </lineage>
</organism>
<evidence type="ECO:0000313" key="8">
    <source>
        <dbReference type="Proteomes" id="UP000554054"/>
    </source>
</evidence>
<keyword evidence="2" id="KW-0808">Transferase</keyword>